<reference evidence="3" key="2">
    <citation type="submission" date="2009-11" db="EMBL/GenBank/DDBJ databases">
        <title>The Genome Sequence of Allomyces macrogynus strain ATCC 38327.</title>
        <authorList>
            <consortium name="The Broad Institute Genome Sequencing Platform"/>
            <person name="Russ C."/>
            <person name="Cuomo C."/>
            <person name="Shea T."/>
            <person name="Young S.K."/>
            <person name="Zeng Q."/>
            <person name="Koehrsen M."/>
            <person name="Haas B."/>
            <person name="Borodovsky M."/>
            <person name="Guigo R."/>
            <person name="Alvarado L."/>
            <person name="Berlin A."/>
            <person name="Borenstein D."/>
            <person name="Chen Z."/>
            <person name="Engels R."/>
            <person name="Freedman E."/>
            <person name="Gellesch M."/>
            <person name="Goldberg J."/>
            <person name="Griggs A."/>
            <person name="Gujja S."/>
            <person name="Heiman D."/>
            <person name="Hepburn T."/>
            <person name="Howarth C."/>
            <person name="Jen D."/>
            <person name="Larson L."/>
            <person name="Lewis B."/>
            <person name="Mehta T."/>
            <person name="Park D."/>
            <person name="Pearson M."/>
            <person name="Roberts A."/>
            <person name="Saif S."/>
            <person name="Shenoy N."/>
            <person name="Sisk P."/>
            <person name="Stolte C."/>
            <person name="Sykes S."/>
            <person name="Walk T."/>
            <person name="White J."/>
            <person name="Yandava C."/>
            <person name="Burger G."/>
            <person name="Gray M.W."/>
            <person name="Holland P.W.H."/>
            <person name="King N."/>
            <person name="Lang F.B.F."/>
            <person name="Roger A.J."/>
            <person name="Ruiz-Trillo I."/>
            <person name="Lander E."/>
            <person name="Nusbaum C."/>
        </authorList>
    </citation>
    <scope>NUCLEOTIDE SEQUENCE [LARGE SCALE GENOMIC DNA]</scope>
    <source>
        <strain evidence="3">ATCC 38327</strain>
    </source>
</reference>
<dbReference type="CDD" id="cd00170">
    <property type="entry name" value="SEC14"/>
    <property type="match status" value="1"/>
</dbReference>
<dbReference type="Gene3D" id="3.40.525.10">
    <property type="entry name" value="CRAL-TRIO lipid binding domain"/>
    <property type="match status" value="1"/>
</dbReference>
<dbReference type="InterPro" id="IPR000198">
    <property type="entry name" value="RhoGAP_dom"/>
</dbReference>
<gene>
    <name evidence="2" type="ORF">AMAG_08591</name>
</gene>
<dbReference type="Gene3D" id="1.10.555.10">
    <property type="entry name" value="Rho GTPase activation protein"/>
    <property type="match status" value="1"/>
</dbReference>
<dbReference type="AlphaFoldDB" id="A0A0L0SLS1"/>
<dbReference type="GO" id="GO:0007264">
    <property type="term" value="P:small GTPase-mediated signal transduction"/>
    <property type="evidence" value="ECO:0007669"/>
    <property type="project" value="TreeGrafter"/>
</dbReference>
<dbReference type="InterPro" id="IPR008936">
    <property type="entry name" value="Rho_GTPase_activation_prot"/>
</dbReference>
<dbReference type="OrthoDB" id="19923at2759"/>
<dbReference type="GO" id="GO:0005737">
    <property type="term" value="C:cytoplasm"/>
    <property type="evidence" value="ECO:0007669"/>
    <property type="project" value="TreeGrafter"/>
</dbReference>
<dbReference type="PANTHER" id="PTHR45808">
    <property type="entry name" value="RHO GTPASE-ACTIVATING PROTEIN 68F"/>
    <property type="match status" value="1"/>
</dbReference>
<protein>
    <recommendedName>
        <fullName evidence="1">Rho-GAP domain-containing protein</fullName>
    </recommendedName>
</protein>
<proteinExistence type="predicted"/>
<dbReference type="Pfam" id="PF13716">
    <property type="entry name" value="CRAL_TRIO_2"/>
    <property type="match status" value="1"/>
</dbReference>
<dbReference type="VEuPathDB" id="FungiDB:AMAG_08591"/>
<dbReference type="EMBL" id="GG745342">
    <property type="protein sequence ID" value="KNE63466.1"/>
    <property type="molecule type" value="Genomic_DNA"/>
</dbReference>
<dbReference type="SUPFAM" id="SSF52087">
    <property type="entry name" value="CRAL/TRIO domain"/>
    <property type="match status" value="1"/>
</dbReference>
<evidence type="ECO:0000313" key="3">
    <source>
        <dbReference type="Proteomes" id="UP000054350"/>
    </source>
</evidence>
<evidence type="ECO:0000313" key="2">
    <source>
        <dbReference type="EMBL" id="KNE63466.1"/>
    </source>
</evidence>
<dbReference type="InterPro" id="IPR001251">
    <property type="entry name" value="CRAL-TRIO_dom"/>
</dbReference>
<dbReference type="GO" id="GO:0005096">
    <property type="term" value="F:GTPase activator activity"/>
    <property type="evidence" value="ECO:0007669"/>
    <property type="project" value="TreeGrafter"/>
</dbReference>
<dbReference type="SMART" id="SM00324">
    <property type="entry name" value="RhoGAP"/>
    <property type="match status" value="1"/>
</dbReference>
<keyword evidence="3" id="KW-1185">Reference proteome</keyword>
<name>A0A0L0SLS1_ALLM3</name>
<accession>A0A0L0SLS1</accession>
<organism evidence="2 3">
    <name type="scientific">Allomyces macrogynus (strain ATCC 38327)</name>
    <name type="common">Allomyces javanicus var. macrogynus</name>
    <dbReference type="NCBI Taxonomy" id="578462"/>
    <lineage>
        <taxon>Eukaryota</taxon>
        <taxon>Fungi</taxon>
        <taxon>Fungi incertae sedis</taxon>
        <taxon>Blastocladiomycota</taxon>
        <taxon>Blastocladiomycetes</taxon>
        <taxon>Blastocladiales</taxon>
        <taxon>Blastocladiaceae</taxon>
        <taxon>Allomyces</taxon>
    </lineage>
</organism>
<feature type="domain" description="Rho-GAP" evidence="1">
    <location>
        <begin position="187"/>
        <end position="413"/>
    </location>
</feature>
<reference evidence="2 3" key="1">
    <citation type="submission" date="2009-11" db="EMBL/GenBank/DDBJ databases">
        <title>Annotation of Allomyces macrogynus ATCC 38327.</title>
        <authorList>
            <consortium name="The Broad Institute Genome Sequencing Platform"/>
            <person name="Russ C."/>
            <person name="Cuomo C."/>
            <person name="Burger G."/>
            <person name="Gray M.W."/>
            <person name="Holland P.W.H."/>
            <person name="King N."/>
            <person name="Lang F.B.F."/>
            <person name="Roger A.J."/>
            <person name="Ruiz-Trillo I."/>
            <person name="Young S.K."/>
            <person name="Zeng Q."/>
            <person name="Gargeya S."/>
            <person name="Fitzgerald M."/>
            <person name="Haas B."/>
            <person name="Abouelleil A."/>
            <person name="Alvarado L."/>
            <person name="Arachchi H.M."/>
            <person name="Berlin A."/>
            <person name="Chapman S.B."/>
            <person name="Gearin G."/>
            <person name="Goldberg J."/>
            <person name="Griggs A."/>
            <person name="Gujja S."/>
            <person name="Hansen M."/>
            <person name="Heiman D."/>
            <person name="Howarth C."/>
            <person name="Larimer J."/>
            <person name="Lui A."/>
            <person name="MacDonald P.J.P."/>
            <person name="McCowen C."/>
            <person name="Montmayeur A."/>
            <person name="Murphy C."/>
            <person name="Neiman D."/>
            <person name="Pearson M."/>
            <person name="Priest M."/>
            <person name="Roberts A."/>
            <person name="Saif S."/>
            <person name="Shea T."/>
            <person name="Sisk P."/>
            <person name="Stolte C."/>
            <person name="Sykes S."/>
            <person name="Wortman J."/>
            <person name="Nusbaum C."/>
            <person name="Birren B."/>
        </authorList>
    </citation>
    <scope>NUCLEOTIDE SEQUENCE [LARGE SCALE GENOMIC DNA]</scope>
    <source>
        <strain evidence="2 3">ATCC 38327</strain>
    </source>
</reference>
<dbReference type="eggNOG" id="KOG4406">
    <property type="taxonomic scope" value="Eukaryota"/>
</dbReference>
<dbReference type="PANTHER" id="PTHR45808:SF2">
    <property type="entry name" value="RHO GTPASE-ACTIVATING PROTEIN 68F"/>
    <property type="match status" value="1"/>
</dbReference>
<evidence type="ECO:0000259" key="1">
    <source>
        <dbReference type="PROSITE" id="PS50238"/>
    </source>
</evidence>
<dbReference type="SUPFAM" id="SSF48350">
    <property type="entry name" value="GTPase activation domain, GAP"/>
    <property type="match status" value="1"/>
</dbReference>
<dbReference type="Proteomes" id="UP000054350">
    <property type="component" value="Unassembled WGS sequence"/>
</dbReference>
<dbReference type="PROSITE" id="PS50238">
    <property type="entry name" value="RHOGAP"/>
    <property type="match status" value="1"/>
</dbReference>
<dbReference type="InterPro" id="IPR036865">
    <property type="entry name" value="CRAL-TRIO_dom_sf"/>
</dbReference>
<dbReference type="Pfam" id="PF00620">
    <property type="entry name" value="RhoGAP"/>
    <property type="match status" value="1"/>
</dbReference>
<sequence>MLEPSPPPASLLHAASTKQELTLHVKEHVLYPAGLDHDGRVILVFCATHLADPTILPPDLILEVLLATLNTLGTNRPYMAVVVGHDAPHRPGMRWFYKAYKQLTYAHRKNLKAMYLVQPSTWMRLVLDFMRAFVNPKFYAKVHTLNRLADLPMQHGLSLAGLRLSAATPDDALDPSTYPRGASEFAAPLAVSVSTTPTAFLPRTWRACASVLVARGAQVEGIFRRPPRFTDVGAAKLALDAAALDAALTGSTPPASFPSSALSVPGDAPLVAAVLLTRWLRDLPTPIFPPDTYPSLRTMETVEPSPTDLRVTGNDPARAVTRARVRLWRARLRDDLVPGVHARYVLAATGRVLAYVARHADVTRMTPRNLTTVVAPALVRGPNPIADLAITAPEAGGVGVLVALWMAEWTACWGDVWREMGDEAVRAAVDGEVDAWQRVDEEVPVEDPRGNGWWEDGVRSGMPAHSDDLGMSRLMIG</sequence>
<dbReference type="STRING" id="578462.A0A0L0SLS1"/>
<dbReference type="OMA" id="WLQNAYK"/>